<dbReference type="InterPro" id="IPR036249">
    <property type="entry name" value="Thioredoxin-like_sf"/>
</dbReference>
<dbReference type="Pfam" id="PF00226">
    <property type="entry name" value="DnaJ"/>
    <property type="match status" value="1"/>
</dbReference>
<dbReference type="GeneID" id="116213520"/>
<keyword evidence="2" id="KW-1133">Transmembrane helix</keyword>
<evidence type="ECO:0000313" key="4">
    <source>
        <dbReference type="Proteomes" id="UP000515151"/>
    </source>
</evidence>
<sequence length="742" mass="84259">MSIGICSSLSRRLLAFCVRNLCISVSGHSTSPRSLRGWERIGLAAGSELKELELKMAMVSSTLTRVKAYALPLILFTGAMFFQLIVIPQSFPRSHYDVLGVRMYASVEEVEEAYEKLSSKWKSDTDSSNSFDFVKVRYAYELLTNPIWKRNYDIFEIEEQPHVIEEAKQRFAGKRFSDVQLPLLDDASVQGEDNFNAITAEDFQLILQSDKPSMVLIYSSGSVCCTQYDGTWKRIVSLLDGIANAAAIELREVQLAAYLADKRPTGRSFFRNGLPSVVAFPSGCKTVGCSIRFEGQLSVDAVTDWFATIVLRLPRILYYSKESLAQKFMAKISPHKVKVIFFSKTGERATPFIRLAALKYWDHASFAFLLWREEDSSFWWNAFEVESAPSIVFLKDPGVKPVVHHGPVNNSQFTDLMEQNKNQELPQLRAETSNELGCDARGYSRAGADTLSWYCVVLAGRLSPELNSMRATMRRVQEIISHDNEDSSVPATVASKRKRLTFTWLNGETQKKYCFFYLQSETSYETCGPRRDISDVPRLFIVRYTRNLTEENEPVRRKPKTMWDALNDQEYDRASQLVARYNGSNEIPQIIEWVSSIIRDGDSRDLPFFKTKTPELVPEDMDPIISRGVGSVLSKSTGLKHKIYGFVRGLHDRLGDPRIGPVLLLGALISFGSTWLRRSREKSPPSQSNQSNQSNEPTQPKSKEEIRKLRRRRERNEERPSSITDVEPKNAYQAPLSDSDSN</sequence>
<dbReference type="InterPro" id="IPR036869">
    <property type="entry name" value="J_dom_sf"/>
</dbReference>
<dbReference type="Gene3D" id="1.10.287.110">
    <property type="entry name" value="DnaJ domain"/>
    <property type="match status" value="1"/>
</dbReference>
<accession>A0A6P8ECU8</accession>
<keyword evidence="2" id="KW-0812">Transmembrane</keyword>
<keyword evidence="2" id="KW-0472">Membrane</keyword>
<reference evidence="4" key="1">
    <citation type="journal article" date="2020" name="Plant Biotechnol. J.">
        <title>The pomegranate (Punica granatum L.) draft genome dissects genetic divergence between soft- and hard-seeded cultivars.</title>
        <authorList>
            <person name="Luo X."/>
            <person name="Li H."/>
            <person name="Wu Z."/>
            <person name="Yao W."/>
            <person name="Zhao P."/>
            <person name="Cao D."/>
            <person name="Yu H."/>
            <person name="Li K."/>
            <person name="Poudel K."/>
            <person name="Zhao D."/>
            <person name="Zhang F."/>
            <person name="Xia X."/>
            <person name="Chen L."/>
            <person name="Wang Q."/>
            <person name="Jing D."/>
            <person name="Cao S."/>
        </authorList>
    </citation>
    <scope>NUCLEOTIDE SEQUENCE [LARGE SCALE GENOMIC DNA]</scope>
    <source>
        <strain evidence="4">cv. Tunisia</strain>
    </source>
</reference>
<dbReference type="SUPFAM" id="SSF46565">
    <property type="entry name" value="Chaperone J-domain"/>
    <property type="match status" value="1"/>
</dbReference>
<protein>
    <submittedName>
        <fullName evidence="5">Uncharacterized protein LOC116213520 isoform X2</fullName>
    </submittedName>
</protein>
<dbReference type="CDD" id="cd06257">
    <property type="entry name" value="DnaJ"/>
    <property type="match status" value="1"/>
</dbReference>
<dbReference type="AlphaFoldDB" id="A0A6P8ECU8"/>
<dbReference type="SUPFAM" id="SSF52833">
    <property type="entry name" value="Thioredoxin-like"/>
    <property type="match status" value="1"/>
</dbReference>
<dbReference type="Proteomes" id="UP000515151">
    <property type="component" value="Chromosome 7"/>
</dbReference>
<dbReference type="InterPro" id="IPR001623">
    <property type="entry name" value="DnaJ_domain"/>
</dbReference>
<feature type="compositionally biased region" description="Low complexity" evidence="1">
    <location>
        <begin position="684"/>
        <end position="700"/>
    </location>
</feature>
<keyword evidence="4" id="KW-1185">Reference proteome</keyword>
<evidence type="ECO:0000256" key="2">
    <source>
        <dbReference type="SAM" id="Phobius"/>
    </source>
</evidence>
<dbReference type="Gene3D" id="3.40.30.10">
    <property type="entry name" value="Glutaredoxin"/>
    <property type="match status" value="1"/>
</dbReference>
<dbReference type="OrthoDB" id="767702at2759"/>
<dbReference type="InterPro" id="IPR052448">
    <property type="entry name" value="DnaJ_C16_autophagy_reg"/>
</dbReference>
<gene>
    <name evidence="5" type="primary">LOC116213520</name>
</gene>
<feature type="domain" description="J" evidence="3">
    <location>
        <begin position="94"/>
        <end position="156"/>
    </location>
</feature>
<feature type="transmembrane region" description="Helical" evidence="2">
    <location>
        <begin position="68"/>
        <end position="87"/>
    </location>
</feature>
<dbReference type="PANTHER" id="PTHR44303:SF2">
    <property type="entry name" value="DNAJ HOMOLOG SUBFAMILY C MEMBER 16"/>
    <property type="match status" value="1"/>
</dbReference>
<dbReference type="PANTHER" id="PTHR44303">
    <property type="entry name" value="DNAJ HOMOLOG SUBFAMILY C MEMBER 16"/>
    <property type="match status" value="1"/>
</dbReference>
<feature type="region of interest" description="Disordered" evidence="1">
    <location>
        <begin position="679"/>
        <end position="742"/>
    </location>
</feature>
<name>A0A6P8ECU8_PUNGR</name>
<reference evidence="5" key="2">
    <citation type="submission" date="2025-08" db="UniProtKB">
        <authorList>
            <consortium name="RefSeq"/>
        </authorList>
    </citation>
    <scope>IDENTIFICATION</scope>
    <source>
        <tissue evidence="5">Leaf</tissue>
    </source>
</reference>
<dbReference type="RefSeq" id="XP_031404364.1">
    <property type="nucleotide sequence ID" value="XM_031548504.1"/>
</dbReference>
<evidence type="ECO:0000313" key="5">
    <source>
        <dbReference type="RefSeq" id="XP_031404364.1"/>
    </source>
</evidence>
<proteinExistence type="predicted"/>
<dbReference type="PROSITE" id="PS50076">
    <property type="entry name" value="DNAJ_2"/>
    <property type="match status" value="1"/>
</dbReference>
<evidence type="ECO:0000259" key="3">
    <source>
        <dbReference type="PROSITE" id="PS50076"/>
    </source>
</evidence>
<evidence type="ECO:0000256" key="1">
    <source>
        <dbReference type="SAM" id="MobiDB-lite"/>
    </source>
</evidence>
<organism evidence="4 5">
    <name type="scientific">Punica granatum</name>
    <name type="common">Pomegranate</name>
    <dbReference type="NCBI Taxonomy" id="22663"/>
    <lineage>
        <taxon>Eukaryota</taxon>
        <taxon>Viridiplantae</taxon>
        <taxon>Streptophyta</taxon>
        <taxon>Embryophyta</taxon>
        <taxon>Tracheophyta</taxon>
        <taxon>Spermatophyta</taxon>
        <taxon>Magnoliopsida</taxon>
        <taxon>eudicotyledons</taxon>
        <taxon>Gunneridae</taxon>
        <taxon>Pentapetalae</taxon>
        <taxon>rosids</taxon>
        <taxon>malvids</taxon>
        <taxon>Myrtales</taxon>
        <taxon>Lythraceae</taxon>
        <taxon>Punica</taxon>
    </lineage>
</organism>